<reference evidence="2 3" key="1">
    <citation type="journal article" date="2012" name="BMC Genomics">
        <title>Comparative genomics of the white-rot fungi, Phanerochaete carnosa and P. chrysosporium, to elucidate the genetic basis of the distinct wood types they colonize.</title>
        <authorList>
            <person name="Suzuki H."/>
            <person name="MacDonald J."/>
            <person name="Syed K."/>
            <person name="Salamov A."/>
            <person name="Hori C."/>
            <person name="Aerts A."/>
            <person name="Henrissat B."/>
            <person name="Wiebenga A."/>
            <person name="vanKuyk P.A."/>
            <person name="Barry K."/>
            <person name="Lindquist E."/>
            <person name="LaButti K."/>
            <person name="Lapidus A."/>
            <person name="Lucas S."/>
            <person name="Coutinho P."/>
            <person name="Gong Y."/>
            <person name="Samejima M."/>
            <person name="Mahadevan R."/>
            <person name="Abou-Zaid M."/>
            <person name="de Vries R.P."/>
            <person name="Igarashi K."/>
            <person name="Yadav J.S."/>
            <person name="Grigoriev I.V."/>
            <person name="Master E.R."/>
        </authorList>
    </citation>
    <scope>NUCLEOTIDE SEQUENCE [LARGE SCALE GENOMIC DNA]</scope>
    <source>
        <strain evidence="2 3">HHB-10118-sp</strain>
    </source>
</reference>
<organism evidence="2 3">
    <name type="scientific">Phanerochaete carnosa (strain HHB-10118-sp)</name>
    <name type="common">White-rot fungus</name>
    <name type="synonym">Peniophora carnosa</name>
    <dbReference type="NCBI Taxonomy" id="650164"/>
    <lineage>
        <taxon>Eukaryota</taxon>
        <taxon>Fungi</taxon>
        <taxon>Dikarya</taxon>
        <taxon>Basidiomycota</taxon>
        <taxon>Agaricomycotina</taxon>
        <taxon>Agaricomycetes</taxon>
        <taxon>Polyporales</taxon>
        <taxon>Phanerochaetaceae</taxon>
        <taxon>Phanerochaete</taxon>
    </lineage>
</organism>
<evidence type="ECO:0000313" key="3">
    <source>
        <dbReference type="Proteomes" id="UP000008370"/>
    </source>
</evidence>
<dbReference type="KEGG" id="pco:PHACADRAFT_246133"/>
<dbReference type="Proteomes" id="UP000008370">
    <property type="component" value="Unassembled WGS sequence"/>
</dbReference>
<dbReference type="AlphaFoldDB" id="K5W8J1"/>
<feature type="non-terminal residue" evidence="2">
    <location>
        <position position="58"/>
    </location>
</feature>
<feature type="region of interest" description="Disordered" evidence="1">
    <location>
        <begin position="1"/>
        <end position="27"/>
    </location>
</feature>
<dbReference type="RefSeq" id="XP_007389734.1">
    <property type="nucleotide sequence ID" value="XM_007389672.1"/>
</dbReference>
<sequence length="58" mass="6098">MAADDAGEREGYVRSEIAESVHPGSSLAAMTAPPMYESEAGAAPMYESEVGAVLMYEN</sequence>
<evidence type="ECO:0000313" key="2">
    <source>
        <dbReference type="EMBL" id="EKM60263.1"/>
    </source>
</evidence>
<keyword evidence="3" id="KW-1185">Reference proteome</keyword>
<accession>K5W8J1</accession>
<dbReference type="HOGENOM" id="CLU_2984606_0_0_1"/>
<proteinExistence type="predicted"/>
<protein>
    <submittedName>
        <fullName evidence="2">Uncharacterized protein</fullName>
    </submittedName>
</protein>
<dbReference type="EMBL" id="JH930468">
    <property type="protein sequence ID" value="EKM60263.1"/>
    <property type="molecule type" value="Genomic_DNA"/>
</dbReference>
<feature type="compositionally biased region" description="Basic and acidic residues" evidence="1">
    <location>
        <begin position="1"/>
        <end position="19"/>
    </location>
</feature>
<dbReference type="InParanoid" id="K5W8J1"/>
<gene>
    <name evidence="2" type="ORF">PHACADRAFT_246133</name>
</gene>
<evidence type="ECO:0000256" key="1">
    <source>
        <dbReference type="SAM" id="MobiDB-lite"/>
    </source>
</evidence>
<name>K5W8J1_PHACS</name>
<dbReference type="GeneID" id="18913735"/>